<proteinExistence type="predicted"/>
<accession>A0A3B0VAQ8</accession>
<dbReference type="AlphaFoldDB" id="A0A3B0VAQ8"/>
<dbReference type="PROSITE" id="PS51257">
    <property type="entry name" value="PROKAR_LIPOPROTEIN"/>
    <property type="match status" value="1"/>
</dbReference>
<organism evidence="1">
    <name type="scientific">hydrothermal vent metagenome</name>
    <dbReference type="NCBI Taxonomy" id="652676"/>
    <lineage>
        <taxon>unclassified sequences</taxon>
        <taxon>metagenomes</taxon>
        <taxon>ecological metagenomes</taxon>
    </lineage>
</organism>
<name>A0A3B0VAQ8_9ZZZZ</name>
<evidence type="ECO:0000313" key="1">
    <source>
        <dbReference type="EMBL" id="VAW37800.1"/>
    </source>
</evidence>
<sequence>MHRQVSRLCWLITVITIFLGVSCGTSTPVEITRRVDESMIVSVSTGDPTSWPNQPISTLAPNPTMMPTLTVAFELLPTTGPNPTSMATSTAGSDSSSIEGELTNYEISYESTSTPIPNPTSTVASDSFVITESSIIEGWLTYQSAFYNYEISYPQDAKLRRYGVSGFPTEEQPENMTFEQYLTQLRQTYPEDICITISYKHGTVSIMAPPENGGKYGDCVGYGVGAYDLIEQTENIIVDGVDYLAEGFEIREQNEAATWHGEILSFRLNDGTLINLSGTIDNSASYDEYMNTREVLLQIIMSYHKN</sequence>
<reference evidence="1" key="1">
    <citation type="submission" date="2018-06" db="EMBL/GenBank/DDBJ databases">
        <authorList>
            <person name="Zhirakovskaya E."/>
        </authorList>
    </citation>
    <scope>NUCLEOTIDE SEQUENCE</scope>
</reference>
<dbReference type="EMBL" id="UOEU01000679">
    <property type="protein sequence ID" value="VAW37800.1"/>
    <property type="molecule type" value="Genomic_DNA"/>
</dbReference>
<gene>
    <name evidence="1" type="ORF">MNBD_CHLOROFLEXI01-1110</name>
</gene>
<protein>
    <submittedName>
        <fullName evidence="1">Uncharacterized protein</fullName>
    </submittedName>
</protein>